<dbReference type="Proteomes" id="UP001226691">
    <property type="component" value="Unassembled WGS sequence"/>
</dbReference>
<dbReference type="EMBL" id="JAUTBF010000001">
    <property type="protein sequence ID" value="MDQ1122603.1"/>
    <property type="molecule type" value="Genomic_DNA"/>
</dbReference>
<organism evidence="2 3">
    <name type="scientific">Microbacterium trichothecenolyticum</name>
    <name type="common">Aureobacterium trichothecenolyticum</name>
    <dbReference type="NCBI Taxonomy" id="69370"/>
    <lineage>
        <taxon>Bacteria</taxon>
        <taxon>Bacillati</taxon>
        <taxon>Actinomycetota</taxon>
        <taxon>Actinomycetes</taxon>
        <taxon>Micrococcales</taxon>
        <taxon>Microbacteriaceae</taxon>
        <taxon>Microbacterium</taxon>
    </lineage>
</organism>
<evidence type="ECO:0000313" key="3">
    <source>
        <dbReference type="Proteomes" id="UP001226691"/>
    </source>
</evidence>
<evidence type="ECO:0008006" key="4">
    <source>
        <dbReference type="Google" id="ProtNLM"/>
    </source>
</evidence>
<dbReference type="RefSeq" id="WP_307481166.1">
    <property type="nucleotide sequence ID" value="NZ_JAUTBF010000001.1"/>
</dbReference>
<keyword evidence="3" id="KW-1185">Reference proteome</keyword>
<reference evidence="2 3" key="1">
    <citation type="submission" date="2023-07" db="EMBL/GenBank/DDBJ databases">
        <title>Functional and genomic diversity of the sorghum phyllosphere microbiome.</title>
        <authorList>
            <person name="Shade A."/>
        </authorList>
    </citation>
    <scope>NUCLEOTIDE SEQUENCE [LARGE SCALE GENOMIC DNA]</scope>
    <source>
        <strain evidence="2 3">SORGH_AS_1207</strain>
    </source>
</reference>
<sequence length="64" mass="6720">MADTPTPIELQKYLGGVDYPATKDDLVRVARRNGAPDDLVSALENAERDSFDGPTAVSSAVAGD</sequence>
<name>A0ABU0TSF4_MICTR</name>
<dbReference type="Pfam" id="PF11387">
    <property type="entry name" value="DUF2795"/>
    <property type="match status" value="1"/>
</dbReference>
<gene>
    <name evidence="2" type="ORF">QE412_001176</name>
</gene>
<evidence type="ECO:0000256" key="1">
    <source>
        <dbReference type="SAM" id="MobiDB-lite"/>
    </source>
</evidence>
<feature type="region of interest" description="Disordered" evidence="1">
    <location>
        <begin position="44"/>
        <end position="64"/>
    </location>
</feature>
<proteinExistence type="predicted"/>
<accession>A0ABU0TSF4</accession>
<protein>
    <recommendedName>
        <fullName evidence="4">DUF2795 domain-containing protein</fullName>
    </recommendedName>
</protein>
<comment type="caution">
    <text evidence="2">The sequence shown here is derived from an EMBL/GenBank/DDBJ whole genome shotgun (WGS) entry which is preliminary data.</text>
</comment>
<evidence type="ECO:0000313" key="2">
    <source>
        <dbReference type="EMBL" id="MDQ1122603.1"/>
    </source>
</evidence>
<dbReference type="InterPro" id="IPR021527">
    <property type="entry name" value="DUF2795"/>
</dbReference>